<comment type="caution">
    <text evidence="2">The sequence shown here is derived from an EMBL/GenBank/DDBJ whole genome shotgun (WGS) entry which is preliminary data.</text>
</comment>
<protein>
    <submittedName>
        <fullName evidence="2">Uncharacterized protein</fullName>
    </submittedName>
</protein>
<dbReference type="Proteomes" id="UP000054783">
    <property type="component" value="Unassembled WGS sequence"/>
</dbReference>
<proteinExistence type="predicted"/>
<feature type="non-terminal residue" evidence="2">
    <location>
        <position position="60"/>
    </location>
</feature>
<name>A0A0V0Z4V0_9BILA</name>
<gene>
    <name evidence="2" type="ORF">T12_2943</name>
    <name evidence="1" type="ORF">T12_7911</name>
</gene>
<dbReference type="EMBL" id="JYDQ01000438">
    <property type="protein sequence ID" value="KRY07573.1"/>
    <property type="molecule type" value="Genomic_DNA"/>
</dbReference>
<accession>A0A0V0Z4V0</accession>
<sequence length="60" mass="6685">MTKILKVGKTVPVTLVIIYLIIRQRQVVADSHLVTIFSATIYGRQFSNLVGVPQVDNNLC</sequence>
<dbReference type="EMBL" id="JYDQ01000531">
    <property type="protein sequence ID" value="KRY07185.1"/>
    <property type="molecule type" value="Genomic_DNA"/>
</dbReference>
<reference evidence="2 3" key="1">
    <citation type="submission" date="2015-01" db="EMBL/GenBank/DDBJ databases">
        <title>Evolution of Trichinella species and genotypes.</title>
        <authorList>
            <person name="Korhonen P.K."/>
            <person name="Edoardo P."/>
            <person name="Giuseppe L.R."/>
            <person name="Gasser R.B."/>
        </authorList>
    </citation>
    <scope>NUCLEOTIDE SEQUENCE [LARGE SCALE GENOMIC DNA]</scope>
    <source>
        <strain evidence="2">ISS2496</strain>
    </source>
</reference>
<organism evidence="2 3">
    <name type="scientific">Trichinella patagoniensis</name>
    <dbReference type="NCBI Taxonomy" id="990121"/>
    <lineage>
        <taxon>Eukaryota</taxon>
        <taxon>Metazoa</taxon>
        <taxon>Ecdysozoa</taxon>
        <taxon>Nematoda</taxon>
        <taxon>Enoplea</taxon>
        <taxon>Dorylaimia</taxon>
        <taxon>Trichinellida</taxon>
        <taxon>Trichinellidae</taxon>
        <taxon>Trichinella</taxon>
    </lineage>
</organism>
<dbReference type="AlphaFoldDB" id="A0A0V0Z4V0"/>
<evidence type="ECO:0000313" key="1">
    <source>
        <dbReference type="EMBL" id="KRY07185.1"/>
    </source>
</evidence>
<evidence type="ECO:0000313" key="2">
    <source>
        <dbReference type="EMBL" id="KRY07573.1"/>
    </source>
</evidence>
<dbReference type="OrthoDB" id="10395368at2759"/>
<keyword evidence="3" id="KW-1185">Reference proteome</keyword>
<evidence type="ECO:0000313" key="3">
    <source>
        <dbReference type="Proteomes" id="UP000054783"/>
    </source>
</evidence>